<gene>
    <name evidence="1" type="ORF">PENTCL1PPCAC_24613</name>
</gene>
<evidence type="ECO:0000313" key="2">
    <source>
        <dbReference type="Proteomes" id="UP001432027"/>
    </source>
</evidence>
<evidence type="ECO:0000313" key="1">
    <source>
        <dbReference type="EMBL" id="GMT02439.1"/>
    </source>
</evidence>
<keyword evidence="2" id="KW-1185">Reference proteome</keyword>
<name>A0AAV5U8I5_9BILA</name>
<feature type="non-terminal residue" evidence="1">
    <location>
        <position position="1"/>
    </location>
</feature>
<organism evidence="1 2">
    <name type="scientific">Pristionchus entomophagus</name>
    <dbReference type="NCBI Taxonomy" id="358040"/>
    <lineage>
        <taxon>Eukaryota</taxon>
        <taxon>Metazoa</taxon>
        <taxon>Ecdysozoa</taxon>
        <taxon>Nematoda</taxon>
        <taxon>Chromadorea</taxon>
        <taxon>Rhabditida</taxon>
        <taxon>Rhabditina</taxon>
        <taxon>Diplogasteromorpha</taxon>
        <taxon>Diplogasteroidea</taxon>
        <taxon>Neodiplogasteridae</taxon>
        <taxon>Pristionchus</taxon>
    </lineage>
</organism>
<comment type="caution">
    <text evidence="1">The sequence shown here is derived from an EMBL/GenBank/DDBJ whole genome shotgun (WGS) entry which is preliminary data.</text>
</comment>
<accession>A0AAV5U8I5</accession>
<proteinExistence type="predicted"/>
<dbReference type="AlphaFoldDB" id="A0AAV5U8I5"/>
<protein>
    <submittedName>
        <fullName evidence="1">Uncharacterized protein</fullName>
    </submittedName>
</protein>
<reference evidence="1" key="1">
    <citation type="submission" date="2023-10" db="EMBL/GenBank/DDBJ databases">
        <title>Genome assembly of Pristionchus species.</title>
        <authorList>
            <person name="Yoshida K."/>
            <person name="Sommer R.J."/>
        </authorList>
    </citation>
    <scope>NUCLEOTIDE SEQUENCE</scope>
    <source>
        <strain evidence="1">RS0144</strain>
    </source>
</reference>
<dbReference type="EMBL" id="BTSX01000005">
    <property type="protein sequence ID" value="GMT02439.1"/>
    <property type="molecule type" value="Genomic_DNA"/>
</dbReference>
<sequence length="91" mass="10274">LQIIVRSSTVVRAGSARWQFRSDLLSLFFEFDRVSCCCLIDGGPRVEHHRRLLTHPIAGRLLRESISVDSKILVKRLTGTVGEDVKKPSNE</sequence>
<dbReference type="Proteomes" id="UP001432027">
    <property type="component" value="Unassembled WGS sequence"/>
</dbReference>
<feature type="non-terminal residue" evidence="1">
    <location>
        <position position="91"/>
    </location>
</feature>